<reference evidence="3" key="2">
    <citation type="submission" date="2018-04" db="EMBL/GenBank/DDBJ databases">
        <title>OnivRS2 (Oryza nivara Reference Sequence Version 2).</title>
        <authorList>
            <person name="Zhang J."/>
            <person name="Kudrna D."/>
            <person name="Lee S."/>
            <person name="Talag J."/>
            <person name="Rajasekar S."/>
            <person name="Welchert J."/>
            <person name="Hsing Y.-I."/>
            <person name="Wing R.A."/>
        </authorList>
    </citation>
    <scope>NUCLEOTIDE SEQUENCE [LARGE SCALE GENOMIC DNA]</scope>
    <source>
        <strain evidence="3">SL10</strain>
    </source>
</reference>
<evidence type="ECO:0000313" key="4">
    <source>
        <dbReference type="Proteomes" id="UP000006591"/>
    </source>
</evidence>
<protein>
    <submittedName>
        <fullName evidence="3">Uncharacterized protein</fullName>
    </submittedName>
</protein>
<evidence type="ECO:0000313" key="3">
    <source>
        <dbReference type="EnsemblPlants" id="ONIVA04G27120.1"/>
    </source>
</evidence>
<accession>A0A0E0H736</accession>
<sequence>MAAEKTPGDHMALCLGSGGGGPNRAVSEDTGNEDTAAAEERRQVARYKQTLWEFKLSAIVIVLVLAFWVAPRPPHVRVVAPDLRQLWHGCVRTLAIHDYGLSVPKMSDFSNQEHQLPPRGPRPLLTDGYRSIIPHKRGSHQNPDRAGHQSVVAGGPTVHIPRWSSLPATTSSTVHATMELVTCDRSSVIHAPHRAHRHRRRPRPPPSRPTSEQVAGGRVFRRQRPTLELMAAEKTQIIPVLCLGNGGSGPNRAVSEDPGSEHTAEDETAREIVDAEVRRQVARYKHKLREFKLTVIGTAVFLVFWVVLLLIGTLDHHLSVSWRRFFVTCGVFECLFWLYLVVGHLREYGLSIPKISDFSNEEHQLPPVGHDRC</sequence>
<feature type="region of interest" description="Disordered" evidence="1">
    <location>
        <begin position="16"/>
        <end position="37"/>
    </location>
</feature>
<keyword evidence="4" id="KW-1185">Reference proteome</keyword>
<evidence type="ECO:0000256" key="1">
    <source>
        <dbReference type="SAM" id="MobiDB-lite"/>
    </source>
</evidence>
<evidence type="ECO:0000256" key="2">
    <source>
        <dbReference type="SAM" id="Phobius"/>
    </source>
</evidence>
<reference evidence="3" key="1">
    <citation type="submission" date="2015-04" db="UniProtKB">
        <authorList>
            <consortium name="EnsemblPlants"/>
        </authorList>
    </citation>
    <scope>IDENTIFICATION</scope>
    <source>
        <strain evidence="3">SL10</strain>
    </source>
</reference>
<organism evidence="3">
    <name type="scientific">Oryza nivara</name>
    <name type="common">Indian wild rice</name>
    <name type="synonym">Oryza sativa f. spontanea</name>
    <dbReference type="NCBI Taxonomy" id="4536"/>
    <lineage>
        <taxon>Eukaryota</taxon>
        <taxon>Viridiplantae</taxon>
        <taxon>Streptophyta</taxon>
        <taxon>Embryophyta</taxon>
        <taxon>Tracheophyta</taxon>
        <taxon>Spermatophyta</taxon>
        <taxon>Magnoliopsida</taxon>
        <taxon>Liliopsida</taxon>
        <taxon>Poales</taxon>
        <taxon>Poaceae</taxon>
        <taxon>BOP clade</taxon>
        <taxon>Oryzoideae</taxon>
        <taxon>Oryzeae</taxon>
        <taxon>Oryzinae</taxon>
        <taxon>Oryza</taxon>
    </lineage>
</organism>
<dbReference type="Proteomes" id="UP000006591">
    <property type="component" value="Chromosome 4"/>
</dbReference>
<feature type="transmembrane region" description="Helical" evidence="2">
    <location>
        <begin position="325"/>
        <end position="345"/>
    </location>
</feature>
<keyword evidence="2" id="KW-0812">Transmembrane</keyword>
<feature type="transmembrane region" description="Helical" evidence="2">
    <location>
        <begin position="51"/>
        <end position="70"/>
    </location>
</feature>
<feature type="region of interest" description="Disordered" evidence="1">
    <location>
        <begin position="190"/>
        <end position="218"/>
    </location>
</feature>
<keyword evidence="2" id="KW-0472">Membrane</keyword>
<dbReference type="EnsemblPlants" id="ONIVA04G27120.1">
    <property type="protein sequence ID" value="ONIVA04G27120.1"/>
    <property type="gene ID" value="ONIVA04G27120"/>
</dbReference>
<feature type="transmembrane region" description="Helical" evidence="2">
    <location>
        <begin position="293"/>
        <end position="313"/>
    </location>
</feature>
<feature type="compositionally biased region" description="Basic residues" evidence="1">
    <location>
        <begin position="191"/>
        <end position="203"/>
    </location>
</feature>
<name>A0A0E0H736_ORYNI</name>
<dbReference type="HOGENOM" id="CLU_742665_0_0_1"/>
<keyword evidence="2" id="KW-1133">Transmembrane helix</keyword>
<proteinExistence type="predicted"/>
<dbReference type="AlphaFoldDB" id="A0A0E0H736"/>
<dbReference type="Gramene" id="ONIVA04G27120.1">
    <property type="protein sequence ID" value="ONIVA04G27120.1"/>
    <property type="gene ID" value="ONIVA04G27120"/>
</dbReference>